<evidence type="ECO:0000313" key="7">
    <source>
        <dbReference type="EMBL" id="QHT12130.1"/>
    </source>
</evidence>
<dbReference type="GO" id="GO:0005506">
    <property type="term" value="F:iron ion binding"/>
    <property type="evidence" value="ECO:0007669"/>
    <property type="project" value="InterPro"/>
</dbReference>
<dbReference type="EMBL" id="MN739541">
    <property type="protein sequence ID" value="QHT12130.1"/>
    <property type="molecule type" value="Genomic_DNA"/>
</dbReference>
<evidence type="ECO:0000259" key="6">
    <source>
        <dbReference type="PROSITE" id="PS51471"/>
    </source>
</evidence>
<dbReference type="AlphaFoldDB" id="A0A6C0D743"/>
<protein>
    <recommendedName>
        <fullName evidence="6">Fe2OG dioxygenase domain-containing protein</fullName>
    </recommendedName>
</protein>
<accession>A0A6C0D743</accession>
<dbReference type="GO" id="GO:0031418">
    <property type="term" value="F:L-ascorbic acid binding"/>
    <property type="evidence" value="ECO:0007669"/>
    <property type="project" value="InterPro"/>
</dbReference>
<dbReference type="InterPro" id="IPR005123">
    <property type="entry name" value="Oxoglu/Fe-dep_dioxygenase_dom"/>
</dbReference>
<keyword evidence="2" id="KW-0479">Metal-binding</keyword>
<dbReference type="PANTHER" id="PTHR10869">
    <property type="entry name" value="PROLYL 4-HYDROXYLASE ALPHA SUBUNIT"/>
    <property type="match status" value="1"/>
</dbReference>
<evidence type="ECO:0000256" key="1">
    <source>
        <dbReference type="ARBA" id="ARBA00001961"/>
    </source>
</evidence>
<evidence type="ECO:0000256" key="5">
    <source>
        <dbReference type="ARBA" id="ARBA00023004"/>
    </source>
</evidence>
<dbReference type="PROSITE" id="PS51471">
    <property type="entry name" value="FE2OG_OXY"/>
    <property type="match status" value="1"/>
</dbReference>
<reference evidence="7" key="1">
    <citation type="journal article" date="2020" name="Nature">
        <title>Giant virus diversity and host interactions through global metagenomics.</title>
        <authorList>
            <person name="Schulz F."/>
            <person name="Roux S."/>
            <person name="Paez-Espino D."/>
            <person name="Jungbluth S."/>
            <person name="Walsh D.A."/>
            <person name="Denef V.J."/>
            <person name="McMahon K.D."/>
            <person name="Konstantinidis K.T."/>
            <person name="Eloe-Fadrosh E.A."/>
            <person name="Kyrpides N.C."/>
            <person name="Woyke T."/>
        </authorList>
    </citation>
    <scope>NUCLEOTIDE SEQUENCE</scope>
    <source>
        <strain evidence="7">GVMAG-M-3300023174-129</strain>
    </source>
</reference>
<dbReference type="GO" id="GO:0005783">
    <property type="term" value="C:endoplasmic reticulum"/>
    <property type="evidence" value="ECO:0007669"/>
    <property type="project" value="TreeGrafter"/>
</dbReference>
<proteinExistence type="predicted"/>
<sequence>MKLTAQGYLELNNFPKKKLIHQNPDIYYIENFLSHNECEEIIKMSEKNVTVSRVVDKTTGQGVVHPSRTSESCYHGYSVKWLVSRVYRLTGVPRENQEPTQVARYHTGQFYKSHQDALDKEDAETGQRIATVLIYLNNVNSGGGTFFNNLNLRVKPKEGDAIVFLPAKIDGTIDTRLLHTAEDASDTKWVSQIWVRNKKYAKIPLKY</sequence>
<organism evidence="7">
    <name type="scientific">viral metagenome</name>
    <dbReference type="NCBI Taxonomy" id="1070528"/>
    <lineage>
        <taxon>unclassified sequences</taxon>
        <taxon>metagenomes</taxon>
        <taxon>organismal metagenomes</taxon>
    </lineage>
</organism>
<dbReference type="InterPro" id="IPR045054">
    <property type="entry name" value="P4HA-like"/>
</dbReference>
<dbReference type="GO" id="GO:0004656">
    <property type="term" value="F:procollagen-proline 4-dioxygenase activity"/>
    <property type="evidence" value="ECO:0007669"/>
    <property type="project" value="TreeGrafter"/>
</dbReference>
<name>A0A6C0D743_9ZZZZ</name>
<dbReference type="Pfam" id="PF13640">
    <property type="entry name" value="2OG-FeII_Oxy_3"/>
    <property type="match status" value="1"/>
</dbReference>
<evidence type="ECO:0000256" key="4">
    <source>
        <dbReference type="ARBA" id="ARBA00023002"/>
    </source>
</evidence>
<dbReference type="PANTHER" id="PTHR10869:SF229">
    <property type="entry name" value="PROLYL 4-HYDROXYLASE ALPHA SUBUNIT DOMAIN-CONTAINING PROTEIN"/>
    <property type="match status" value="1"/>
</dbReference>
<feature type="domain" description="Fe2OG dioxygenase" evidence="6">
    <location>
        <begin position="96"/>
        <end position="197"/>
    </location>
</feature>
<keyword evidence="5" id="KW-0408">Iron</keyword>
<keyword evidence="3" id="KW-0223">Dioxygenase</keyword>
<keyword evidence="4" id="KW-0560">Oxidoreductase</keyword>
<evidence type="ECO:0000256" key="3">
    <source>
        <dbReference type="ARBA" id="ARBA00022964"/>
    </source>
</evidence>
<dbReference type="Gene3D" id="2.60.120.620">
    <property type="entry name" value="q2cbj1_9rhob like domain"/>
    <property type="match status" value="1"/>
</dbReference>
<dbReference type="InterPro" id="IPR006620">
    <property type="entry name" value="Pro_4_hyd_alph"/>
</dbReference>
<dbReference type="InterPro" id="IPR044862">
    <property type="entry name" value="Pro_4_hyd_alph_FE2OG_OXY"/>
</dbReference>
<dbReference type="SMART" id="SM00702">
    <property type="entry name" value="P4Hc"/>
    <property type="match status" value="1"/>
</dbReference>
<evidence type="ECO:0000256" key="2">
    <source>
        <dbReference type="ARBA" id="ARBA00022723"/>
    </source>
</evidence>
<comment type="cofactor">
    <cofactor evidence="1">
        <name>L-ascorbate</name>
        <dbReference type="ChEBI" id="CHEBI:38290"/>
    </cofactor>
</comment>